<keyword evidence="2" id="KW-0677">Repeat</keyword>
<feature type="domain" description="Disease resistance protein winged helix" evidence="7">
    <location>
        <begin position="212"/>
        <end position="273"/>
    </location>
</feature>
<evidence type="ECO:0000256" key="2">
    <source>
        <dbReference type="ARBA" id="ARBA00022737"/>
    </source>
</evidence>
<protein>
    <submittedName>
        <fullName evidence="9">Uncharacterized protein</fullName>
    </submittedName>
</protein>
<keyword evidence="1" id="KW-0433">Leucine-rich repeat</keyword>
<dbReference type="Pfam" id="PF18052">
    <property type="entry name" value="Rx_N"/>
    <property type="match status" value="1"/>
</dbReference>
<evidence type="ECO:0000313" key="9">
    <source>
        <dbReference type="EMBL" id="KAE8681856.1"/>
    </source>
</evidence>
<dbReference type="InterPro" id="IPR032675">
    <property type="entry name" value="LRR_dom_sf"/>
</dbReference>
<evidence type="ECO:0000256" key="4">
    <source>
        <dbReference type="ARBA" id="ARBA00022821"/>
    </source>
</evidence>
<dbReference type="Pfam" id="PF25019">
    <property type="entry name" value="LRR_R13L1-DRL21"/>
    <property type="match status" value="1"/>
</dbReference>
<evidence type="ECO:0000259" key="6">
    <source>
        <dbReference type="Pfam" id="PF18052"/>
    </source>
</evidence>
<evidence type="ECO:0000256" key="1">
    <source>
        <dbReference type="ARBA" id="ARBA00022614"/>
    </source>
</evidence>
<dbReference type="Gene3D" id="3.80.10.10">
    <property type="entry name" value="Ribonuclease Inhibitor"/>
    <property type="match status" value="1"/>
</dbReference>
<dbReference type="InterPro" id="IPR056789">
    <property type="entry name" value="LRR_R13L1-DRL21"/>
</dbReference>
<comment type="caution">
    <text evidence="9">The sequence shown here is derived from an EMBL/GenBank/DDBJ whole genome shotgun (WGS) entry which is preliminary data.</text>
</comment>
<organism evidence="9 10">
    <name type="scientific">Hibiscus syriacus</name>
    <name type="common">Rose of Sharon</name>
    <dbReference type="NCBI Taxonomy" id="106335"/>
    <lineage>
        <taxon>Eukaryota</taxon>
        <taxon>Viridiplantae</taxon>
        <taxon>Streptophyta</taxon>
        <taxon>Embryophyta</taxon>
        <taxon>Tracheophyta</taxon>
        <taxon>Spermatophyta</taxon>
        <taxon>Magnoliopsida</taxon>
        <taxon>eudicotyledons</taxon>
        <taxon>Gunneridae</taxon>
        <taxon>Pentapetalae</taxon>
        <taxon>rosids</taxon>
        <taxon>malvids</taxon>
        <taxon>Malvales</taxon>
        <taxon>Malvaceae</taxon>
        <taxon>Malvoideae</taxon>
        <taxon>Hibiscus</taxon>
    </lineage>
</organism>
<dbReference type="InterPro" id="IPR027417">
    <property type="entry name" value="P-loop_NTPase"/>
</dbReference>
<keyword evidence="3" id="KW-0547">Nucleotide-binding</keyword>
<evidence type="ECO:0000259" key="8">
    <source>
        <dbReference type="Pfam" id="PF25019"/>
    </source>
</evidence>
<keyword evidence="10" id="KW-1185">Reference proteome</keyword>
<evidence type="ECO:0000313" key="10">
    <source>
        <dbReference type="Proteomes" id="UP000436088"/>
    </source>
</evidence>
<dbReference type="GO" id="GO:0051707">
    <property type="term" value="P:response to other organism"/>
    <property type="evidence" value="ECO:0007669"/>
    <property type="project" value="UniProtKB-ARBA"/>
</dbReference>
<feature type="domain" description="Disease resistance N-terminal" evidence="6">
    <location>
        <begin position="17"/>
        <end position="86"/>
    </location>
</feature>
<evidence type="ECO:0000259" key="7">
    <source>
        <dbReference type="Pfam" id="PF23559"/>
    </source>
</evidence>
<feature type="domain" description="R13L1/DRL21-like LRR repeat region" evidence="8">
    <location>
        <begin position="362"/>
        <end position="430"/>
    </location>
</feature>
<dbReference type="Gene3D" id="1.20.5.4130">
    <property type="match status" value="1"/>
</dbReference>
<evidence type="ECO:0000256" key="3">
    <source>
        <dbReference type="ARBA" id="ARBA00022741"/>
    </source>
</evidence>
<gene>
    <name evidence="9" type="ORF">F3Y22_tig00111303pilonHSYRG00105</name>
</gene>
<dbReference type="InterPro" id="IPR041118">
    <property type="entry name" value="Rx_N"/>
</dbReference>
<dbReference type="SUPFAM" id="SSF52540">
    <property type="entry name" value="P-loop containing nucleoside triphosphate hydrolases"/>
    <property type="match status" value="1"/>
</dbReference>
<reference evidence="9" key="1">
    <citation type="submission" date="2019-09" db="EMBL/GenBank/DDBJ databases">
        <title>Draft genome information of white flower Hibiscus syriacus.</title>
        <authorList>
            <person name="Kim Y.-M."/>
        </authorList>
    </citation>
    <scope>NUCLEOTIDE SEQUENCE [LARGE SCALE GENOMIC DNA]</scope>
    <source>
        <strain evidence="9">YM2019G1</strain>
    </source>
</reference>
<dbReference type="Gene3D" id="3.40.50.300">
    <property type="entry name" value="P-loop containing nucleotide triphosphate hydrolases"/>
    <property type="match status" value="1"/>
</dbReference>
<dbReference type="GO" id="GO:0006952">
    <property type="term" value="P:defense response"/>
    <property type="evidence" value="ECO:0007669"/>
    <property type="project" value="UniProtKB-KW"/>
</dbReference>
<dbReference type="Pfam" id="PF23559">
    <property type="entry name" value="WHD_DRP"/>
    <property type="match status" value="1"/>
</dbReference>
<dbReference type="SUPFAM" id="SSF52058">
    <property type="entry name" value="L domain-like"/>
    <property type="match status" value="1"/>
</dbReference>
<dbReference type="AlphaFoldDB" id="A0A6A2YRA0"/>
<dbReference type="PANTHER" id="PTHR36766:SF40">
    <property type="entry name" value="DISEASE RESISTANCE PROTEIN RGA3"/>
    <property type="match status" value="1"/>
</dbReference>
<dbReference type="PANTHER" id="PTHR36766">
    <property type="entry name" value="PLANT BROAD-SPECTRUM MILDEW RESISTANCE PROTEIN RPW8"/>
    <property type="match status" value="1"/>
</dbReference>
<proteinExistence type="predicted"/>
<name>A0A6A2YRA0_HIBSY</name>
<accession>A0A6A2YRA0</accession>
<dbReference type="GO" id="GO:0005524">
    <property type="term" value="F:ATP binding"/>
    <property type="evidence" value="ECO:0007669"/>
    <property type="project" value="UniProtKB-KW"/>
</dbReference>
<keyword evidence="4" id="KW-0611">Plant defense</keyword>
<dbReference type="InterPro" id="IPR058922">
    <property type="entry name" value="WHD_DRP"/>
</dbReference>
<dbReference type="EMBL" id="VEPZ02001298">
    <property type="protein sequence ID" value="KAE8681856.1"/>
    <property type="molecule type" value="Genomic_DNA"/>
</dbReference>
<sequence>MESKRRTWLAPLKASMSWWNFKDDLDDLKSIVSAINAVLLDAEERSVISNLVKEWLGKLKYALYDADDLLDDFSTEALRKHLMNRNELTKVVRVFFSSSNQFAYGLKMERKIKARFASIQSQTNGLKLVQRDHPAVAERRQQTHSFVFKDEIIGREDDKKALLKLLLDIEFQSEENVIIVPIVGIGGLGKTALAQFVFNHERVKDLFDLRILYPKDHRIKVQSLVQLWIAPDFVKKSNPCQSLEEVGLEYFKDLMERNFFQEAEGDEWGMTCTLISLGSDLKILPDSICEMQNLQVLKLDNCLRLEELPKIEKLVNLSHLACAGCRSLSHMSIGIGTLTSLQTLSLFVVDKLGSHGAAAAELSELGGLHNLRGELRIINLGFVKNAKEEFRAANLKEKHYLHSLVLHWGATTDDEEKSLEDLQPHPNLRAVPRFQAGFLCSQISLILKYEIVIN</sequence>
<keyword evidence="5" id="KW-0067">ATP-binding</keyword>
<evidence type="ECO:0000256" key="5">
    <source>
        <dbReference type="ARBA" id="ARBA00022840"/>
    </source>
</evidence>
<dbReference type="Proteomes" id="UP000436088">
    <property type="component" value="Unassembled WGS sequence"/>
</dbReference>
<dbReference type="GO" id="GO:0043531">
    <property type="term" value="F:ADP binding"/>
    <property type="evidence" value="ECO:0007669"/>
    <property type="project" value="InterPro"/>
</dbReference>